<organism evidence="1 2">
    <name type="scientific">Polarella glacialis</name>
    <name type="common">Dinoflagellate</name>
    <dbReference type="NCBI Taxonomy" id="89957"/>
    <lineage>
        <taxon>Eukaryota</taxon>
        <taxon>Sar</taxon>
        <taxon>Alveolata</taxon>
        <taxon>Dinophyceae</taxon>
        <taxon>Suessiales</taxon>
        <taxon>Suessiaceae</taxon>
        <taxon>Polarella</taxon>
    </lineage>
</organism>
<protein>
    <recommendedName>
        <fullName evidence="3">RNase H type-1 domain-containing protein</fullName>
    </recommendedName>
</protein>
<evidence type="ECO:0000313" key="2">
    <source>
        <dbReference type="Proteomes" id="UP000626109"/>
    </source>
</evidence>
<feature type="non-terminal residue" evidence="1">
    <location>
        <position position="99"/>
    </location>
</feature>
<proteinExistence type="predicted"/>
<dbReference type="EMBL" id="CAJNNW010013681">
    <property type="protein sequence ID" value="CAE8655644.1"/>
    <property type="molecule type" value="Genomic_DNA"/>
</dbReference>
<dbReference type="Proteomes" id="UP000626109">
    <property type="component" value="Unassembled WGS sequence"/>
</dbReference>
<evidence type="ECO:0008006" key="3">
    <source>
        <dbReference type="Google" id="ProtNLM"/>
    </source>
</evidence>
<comment type="caution">
    <text evidence="1">The sequence shown here is derived from an EMBL/GenBank/DDBJ whole genome shotgun (WGS) entry which is preliminary data.</text>
</comment>
<sequence length="99" mass="10934">MDRPLDWNMGGCIYSHGSTYPSPYLGLSRAGWALVQVDQQDQYGAAEKRAYGPVWSPFPQTAISAEWCAEAVAMQLTKCTDSRLVLDCSSVLRFLGQDV</sequence>
<name>A0A813ITX7_POLGL</name>
<reference evidence="1" key="1">
    <citation type="submission" date="2021-02" db="EMBL/GenBank/DDBJ databases">
        <authorList>
            <person name="Dougan E. K."/>
            <person name="Rhodes N."/>
            <person name="Thang M."/>
            <person name="Chan C."/>
        </authorList>
    </citation>
    <scope>NUCLEOTIDE SEQUENCE</scope>
</reference>
<evidence type="ECO:0000313" key="1">
    <source>
        <dbReference type="EMBL" id="CAE8655644.1"/>
    </source>
</evidence>
<dbReference type="AlphaFoldDB" id="A0A813ITX7"/>
<gene>
    <name evidence="1" type="ORF">PGLA2088_LOCUS11723</name>
</gene>
<accession>A0A813ITX7</accession>